<sequence length="102" mass="11709">MCEKNRDDTDLWSSSERRTPALVLLTRVVRETKPQVQSAHTEPQEEGAVIRDNILRLNTSLRLQGKEKHSTERERSARGRSVSTLLTAFKLFLMMTQVEAEV</sequence>
<organism evidence="1 2">
    <name type="scientific">Mugilogobius chulae</name>
    <name type="common">yellowstripe goby</name>
    <dbReference type="NCBI Taxonomy" id="88201"/>
    <lineage>
        <taxon>Eukaryota</taxon>
        <taxon>Metazoa</taxon>
        <taxon>Chordata</taxon>
        <taxon>Craniata</taxon>
        <taxon>Vertebrata</taxon>
        <taxon>Euteleostomi</taxon>
        <taxon>Actinopterygii</taxon>
        <taxon>Neopterygii</taxon>
        <taxon>Teleostei</taxon>
        <taxon>Neoteleostei</taxon>
        <taxon>Acanthomorphata</taxon>
        <taxon>Gobiaria</taxon>
        <taxon>Gobiiformes</taxon>
        <taxon>Gobioidei</taxon>
        <taxon>Gobiidae</taxon>
        <taxon>Gobionellinae</taxon>
        <taxon>Mugilogobius</taxon>
    </lineage>
</organism>
<protein>
    <submittedName>
        <fullName evidence="1">Uncharacterized protein</fullName>
    </submittedName>
</protein>
<keyword evidence="2" id="KW-1185">Reference proteome</keyword>
<gene>
    <name evidence="1" type="ORF">WMY93_015708</name>
</gene>
<proteinExistence type="predicted"/>
<dbReference type="AlphaFoldDB" id="A0AAW0P192"/>
<name>A0AAW0P192_9GOBI</name>
<accession>A0AAW0P192</accession>
<dbReference type="Proteomes" id="UP001460270">
    <property type="component" value="Unassembled WGS sequence"/>
</dbReference>
<dbReference type="EMBL" id="JBBPFD010000011">
    <property type="protein sequence ID" value="KAK7907096.1"/>
    <property type="molecule type" value="Genomic_DNA"/>
</dbReference>
<comment type="caution">
    <text evidence="1">The sequence shown here is derived from an EMBL/GenBank/DDBJ whole genome shotgun (WGS) entry which is preliminary data.</text>
</comment>
<reference evidence="2" key="1">
    <citation type="submission" date="2024-04" db="EMBL/GenBank/DDBJ databases">
        <title>Salinicola lusitanus LLJ914,a marine bacterium isolated from the Okinawa Trough.</title>
        <authorList>
            <person name="Li J."/>
        </authorList>
    </citation>
    <scope>NUCLEOTIDE SEQUENCE [LARGE SCALE GENOMIC DNA]</scope>
</reference>
<evidence type="ECO:0000313" key="2">
    <source>
        <dbReference type="Proteomes" id="UP001460270"/>
    </source>
</evidence>
<evidence type="ECO:0000313" key="1">
    <source>
        <dbReference type="EMBL" id="KAK7907096.1"/>
    </source>
</evidence>